<organism evidence="1 2">
    <name type="scientific">Corynebacterium silvaticum</name>
    <dbReference type="NCBI Taxonomy" id="2320431"/>
    <lineage>
        <taxon>Bacteria</taxon>
        <taxon>Bacillati</taxon>
        <taxon>Actinomycetota</taxon>
        <taxon>Actinomycetes</taxon>
        <taxon>Mycobacteriales</taxon>
        <taxon>Corynebacteriaceae</taxon>
        <taxon>Corynebacterium</taxon>
    </lineage>
</organism>
<protein>
    <submittedName>
        <fullName evidence="1">DUF4192 domain-containing protein</fullName>
    </submittedName>
</protein>
<keyword evidence="2" id="KW-1185">Reference proteome</keyword>
<dbReference type="Pfam" id="PF13830">
    <property type="entry name" value="DUF4192"/>
    <property type="match status" value="1"/>
</dbReference>
<evidence type="ECO:0000313" key="2">
    <source>
        <dbReference type="Proteomes" id="UP000195652"/>
    </source>
</evidence>
<dbReference type="OrthoDB" id="3268175at2"/>
<dbReference type="InterPro" id="IPR025447">
    <property type="entry name" value="DUF4192"/>
</dbReference>
<dbReference type="KEGG" id="csil:CBE74_07155"/>
<reference evidence="1 2" key="3">
    <citation type="journal article" date="2020" name="Int. J. Syst. Evol. Microbiol.">
        <title>Corynebacterium silvaticum sp. nov., a unique group of NTTB corynebacteria in wild boar and roe deer.</title>
        <authorList>
            <person name="Dangel A."/>
            <person name="Berger A."/>
            <person name="Rau J."/>
            <person name="Eisenberg T."/>
            <person name="Kampfer P."/>
            <person name="Margos G."/>
            <person name="Contzen M."/>
            <person name="Busse H.J."/>
            <person name="Konrad R."/>
            <person name="Peters M."/>
            <person name="Sting R."/>
            <person name="Sing A."/>
        </authorList>
    </citation>
    <scope>NUCLEOTIDE SEQUENCE [LARGE SCALE GENOMIC DNA]</scope>
    <source>
        <strain evidence="1 2">PO100/5</strain>
    </source>
</reference>
<sequence length="355" mass="39370">MNIVFTPREILANIPGLLGYYPHESLVFVTCVKNSENRIALGPVLRMDISDARHLPDVDQALSVVEPEFVMGFVVASRLSAEQIEDLRDYLSQLSQCGILHLDGCWITTDIATSQRYRALFLSDDVQIWADKDRGWREGKISQVSASFTSQALLECGELPAISRGEAFHYFEATGEQLEDLDVASLHQSALIRAQAIKNDKQQGHDLINQLRVILMSACESPADTHYLKDAQLNVVREIFSDSFLRDLCLSEFLEQPEAARRVTREVAQLSSGNIRANALCVYAISCCSTPLSPRIPIALASALDDSPDHRLSRLLLAGYQTGELSRVYEAVQEGVQQTWNSLGLCNDKKTNAAA</sequence>
<dbReference type="AlphaFoldDB" id="A0A7Y4LG52"/>
<dbReference type="Proteomes" id="UP000195652">
    <property type="component" value="Chromosome"/>
</dbReference>
<dbReference type="GeneID" id="75008029"/>
<reference evidence="1 2" key="4">
    <citation type="journal article" date="2020" name="PLoS ONE">
        <title>Taxonomic classification of strain PO100/5 shows a broader geographic distribution and genetic markers of the recently described Corynebacterium silvaticum.</title>
        <authorList>
            <person name="Viana M.V.C."/>
            <person name="Profeta R."/>
            <person name="da Silva A.L."/>
            <person name="Hurtado R."/>
            <person name="Cerqueira J.C."/>
            <person name="Ribeiro B.F.S."/>
            <person name="Almeida M.O."/>
            <person name="Morais-Rodrigues F."/>
            <person name="Soares S.C."/>
            <person name="Oliveira M."/>
            <person name="Tavares L."/>
            <person name="Figueiredo H."/>
            <person name="Wattam A.R."/>
            <person name="Barh D."/>
            <person name="Ghosh P."/>
            <person name="Silva A."/>
            <person name="Azevedo V."/>
        </authorList>
    </citation>
    <scope>NUCLEOTIDE SEQUENCE [LARGE SCALE GENOMIC DNA]</scope>
    <source>
        <strain evidence="1 2">PO100/5</strain>
    </source>
</reference>
<gene>
    <name evidence="1" type="ORF">CBE74_07155</name>
</gene>
<accession>A0A7Y4LG52</accession>
<dbReference type="RefSeq" id="WP_087454109.1">
    <property type="nucleotide sequence ID" value="NZ_CP021417.2"/>
</dbReference>
<reference evidence="1 2" key="1">
    <citation type="journal article" date="2014" name="BMC Vet. Res.">
        <title>First report of Corynebacterium pseudotuberculosis from caseous lymphadenitis lesions in Black Alentejano pig (Sus scrofa domesticus).</title>
        <authorList>
            <person name="Oliveira M."/>
            <person name="Barroco C."/>
            <person name="Mottola C."/>
            <person name="Santos R."/>
            <person name="Lemsaddek A."/>
            <person name="Tavares L."/>
            <person name="Semedo-Lemsaddek T."/>
        </authorList>
    </citation>
    <scope>NUCLEOTIDE SEQUENCE [LARGE SCALE GENOMIC DNA]</scope>
    <source>
        <strain evidence="1 2">PO100/5</strain>
    </source>
</reference>
<proteinExistence type="predicted"/>
<evidence type="ECO:0000313" key="1">
    <source>
        <dbReference type="EMBL" id="ARU46298.1"/>
    </source>
</evidence>
<name>A0A7Y4LG52_9CORY</name>
<dbReference type="EMBL" id="CP021417">
    <property type="protein sequence ID" value="ARU46298.1"/>
    <property type="molecule type" value="Genomic_DNA"/>
</dbReference>
<reference evidence="1 2" key="2">
    <citation type="journal article" date="2020" name="Antonie Van Leeuwenhoek">
        <title>Phylogenomic characterisation of a novel corynebacterial species pathogenic to animals.</title>
        <authorList>
            <person name="Moller J."/>
            <person name="Musella L."/>
            <person name="Melnikov V."/>
            <person name="Geissdorfer W."/>
            <person name="Burkovski A."/>
            <person name="Sangal V."/>
        </authorList>
    </citation>
    <scope>NUCLEOTIDE SEQUENCE [LARGE SCALE GENOMIC DNA]</scope>
    <source>
        <strain evidence="1 2">PO100/5</strain>
    </source>
</reference>